<dbReference type="EMBL" id="LXKT01000027">
    <property type="protein sequence ID" value="OCJ33433.1"/>
    <property type="molecule type" value="Genomic_DNA"/>
</dbReference>
<accession>A0AB36EK32</accession>
<dbReference type="AlphaFoldDB" id="A0AB36EK32"/>
<evidence type="ECO:0000313" key="1">
    <source>
        <dbReference type="EMBL" id="OCJ33433.1"/>
    </source>
</evidence>
<evidence type="ECO:0000313" key="2">
    <source>
        <dbReference type="Proteomes" id="UP000093451"/>
    </source>
</evidence>
<proteinExistence type="predicted"/>
<dbReference type="Proteomes" id="UP000093451">
    <property type="component" value="Unassembled WGS sequence"/>
</dbReference>
<reference evidence="1 2" key="1">
    <citation type="journal article" date="2016" name="PeerJ">
        <title>Gall-ID: tools for genotyping gall-causing phytopathogenic bacteria.</title>
        <authorList>
            <person name="Davis E.W.II."/>
            <person name="Weisberg A.J."/>
            <person name="Tabima J.F."/>
            <person name="Grunwald N.J."/>
            <person name="Chang J.H."/>
        </authorList>
    </citation>
    <scope>NUCLEOTIDE SEQUENCE [LARGE SCALE GENOMIC DNA]</scope>
    <source>
        <strain evidence="1 2">N2/73</strain>
    </source>
</reference>
<sequence>MSAVYNSPLMWGQYADKHKGVALIFDVDPQIWNPIGYTETRPNLEMFGKARYRDLSERDLRAVAMMKSTEWSYEIERRAQIPFDVATKENGLYFASFDTASVNLYGILFGIRTQVSAEELEAVNHLKSGFMKQSESTYKIILDTALTTRDQNHVTICDLFKDDVYEDVGDDETYAGRP</sequence>
<evidence type="ECO:0008006" key="3">
    <source>
        <dbReference type="Google" id="ProtNLM"/>
    </source>
</evidence>
<name>A0AB36EK32_AGRTU</name>
<protein>
    <recommendedName>
        <fullName evidence="3">DUF2971 domain-containing protein</fullName>
    </recommendedName>
</protein>
<comment type="caution">
    <text evidence="1">The sequence shown here is derived from an EMBL/GenBank/DDBJ whole genome shotgun (WGS) entry which is preliminary data.</text>
</comment>
<organism evidence="1 2">
    <name type="scientific">Agrobacterium tumefaciens</name>
    <dbReference type="NCBI Taxonomy" id="358"/>
    <lineage>
        <taxon>Bacteria</taxon>
        <taxon>Pseudomonadati</taxon>
        <taxon>Pseudomonadota</taxon>
        <taxon>Alphaproteobacteria</taxon>
        <taxon>Hyphomicrobiales</taxon>
        <taxon>Rhizobiaceae</taxon>
        <taxon>Rhizobium/Agrobacterium group</taxon>
        <taxon>Agrobacterium</taxon>
        <taxon>Agrobacterium tumefaciens complex</taxon>
    </lineage>
</organism>
<gene>
    <name evidence="1" type="ORF">A6U91_18545</name>
</gene>